<protein>
    <submittedName>
        <fullName evidence="1">Uncharacterized protein</fullName>
    </submittedName>
</protein>
<dbReference type="PANTHER" id="PTHR31011:SF2">
    <property type="entry name" value="PROTEIN STB2-RELATED"/>
    <property type="match status" value="1"/>
</dbReference>
<dbReference type="AlphaFoldDB" id="A0A1X2GBX8"/>
<gene>
    <name evidence="1" type="ORF">DM01DRAFT_1099316</name>
</gene>
<reference evidence="1 2" key="1">
    <citation type="submission" date="2016-07" db="EMBL/GenBank/DDBJ databases">
        <title>Pervasive Adenine N6-methylation of Active Genes in Fungi.</title>
        <authorList>
            <consortium name="DOE Joint Genome Institute"/>
            <person name="Mondo S.J."/>
            <person name="Dannebaum R.O."/>
            <person name="Kuo R.C."/>
            <person name="Labutti K."/>
            <person name="Haridas S."/>
            <person name="Kuo A."/>
            <person name="Salamov A."/>
            <person name="Ahrendt S.R."/>
            <person name="Lipzen A."/>
            <person name="Sullivan W."/>
            <person name="Andreopoulos W.B."/>
            <person name="Clum A."/>
            <person name="Lindquist E."/>
            <person name="Daum C."/>
            <person name="Ramamoorthy G.K."/>
            <person name="Gryganskyi A."/>
            <person name="Culley D."/>
            <person name="Magnuson J.K."/>
            <person name="James T.Y."/>
            <person name="O'Malley M.A."/>
            <person name="Stajich J.E."/>
            <person name="Spatafora J.W."/>
            <person name="Visel A."/>
            <person name="Grigoriev I.V."/>
        </authorList>
    </citation>
    <scope>NUCLEOTIDE SEQUENCE [LARGE SCALE GENOMIC DNA]</scope>
    <source>
        <strain evidence="1 2">NRRL 3301</strain>
    </source>
</reference>
<evidence type="ECO:0000313" key="1">
    <source>
        <dbReference type="EMBL" id="ORX50196.1"/>
    </source>
</evidence>
<accession>A0A1X2GBX8</accession>
<name>A0A1X2GBX8_9FUNG</name>
<evidence type="ECO:0000313" key="2">
    <source>
        <dbReference type="Proteomes" id="UP000242146"/>
    </source>
</evidence>
<dbReference type="Proteomes" id="UP000242146">
    <property type="component" value="Unassembled WGS sequence"/>
</dbReference>
<organism evidence="1 2">
    <name type="scientific">Hesseltinella vesiculosa</name>
    <dbReference type="NCBI Taxonomy" id="101127"/>
    <lineage>
        <taxon>Eukaryota</taxon>
        <taxon>Fungi</taxon>
        <taxon>Fungi incertae sedis</taxon>
        <taxon>Mucoromycota</taxon>
        <taxon>Mucoromycotina</taxon>
        <taxon>Mucoromycetes</taxon>
        <taxon>Mucorales</taxon>
        <taxon>Cunninghamellaceae</taxon>
        <taxon>Hesseltinella</taxon>
    </lineage>
</organism>
<dbReference type="PANTHER" id="PTHR31011">
    <property type="entry name" value="PROTEIN STB2-RELATED"/>
    <property type="match status" value="1"/>
</dbReference>
<dbReference type="InterPro" id="IPR038919">
    <property type="entry name" value="STB2/STB2"/>
</dbReference>
<dbReference type="STRING" id="101127.A0A1X2GBX8"/>
<keyword evidence="2" id="KW-1185">Reference proteome</keyword>
<sequence>MVQVPDGDYDYWAKRAKVNINLRRTTCAGRSAFNLRAPSLASEEKFRSLYKIASTVDFEDAVIHLVKLAQTALYLFDLLKQDYIDGLLCDETNRALGEFYNLYKPYKGSTYPIKEGWMEPHLLTALITKLMVCRNKLQTSNFTTVKDPFNDWLEFSRDIGRFQNAKGLRENNVINLATLKKLEDYSAGPLRVRKAIKSKLDDLSGIRNTPLLGEECNPEIFLDHATIESLRAIWRPRLKSNFPTDHERQPNDFIHMIKEVSSRTVSCS</sequence>
<dbReference type="EMBL" id="MCGT01000024">
    <property type="protein sequence ID" value="ORX50196.1"/>
    <property type="molecule type" value="Genomic_DNA"/>
</dbReference>
<dbReference type="OrthoDB" id="19806at2759"/>
<comment type="caution">
    <text evidence="1">The sequence shown here is derived from an EMBL/GenBank/DDBJ whole genome shotgun (WGS) entry which is preliminary data.</text>
</comment>
<proteinExistence type="predicted"/>
<dbReference type="GO" id="GO:0070822">
    <property type="term" value="C:Sin3-type complex"/>
    <property type="evidence" value="ECO:0007669"/>
    <property type="project" value="TreeGrafter"/>
</dbReference>